<organism evidence="4 5">
    <name type="scientific">Hymenobacter qilianensis</name>
    <dbReference type="NCBI Taxonomy" id="1385715"/>
    <lineage>
        <taxon>Bacteria</taxon>
        <taxon>Pseudomonadati</taxon>
        <taxon>Bacteroidota</taxon>
        <taxon>Cytophagia</taxon>
        <taxon>Cytophagales</taxon>
        <taxon>Hymenobacteraceae</taxon>
        <taxon>Hymenobacter</taxon>
    </lineage>
</organism>
<dbReference type="SUPFAM" id="SSF49899">
    <property type="entry name" value="Concanavalin A-like lectins/glucanases"/>
    <property type="match status" value="1"/>
</dbReference>
<dbReference type="Proteomes" id="UP000516093">
    <property type="component" value="Chromosome"/>
</dbReference>
<sequence>MCCYSAAAQSLPGAGNALRFNGSSTYINAGVDNRGVTSRITVEAWIKTRSEAIQFAATKYSNSNFEDRGFQLGTSAGFAIFNGRAGKGQYYGSGSSRTYVADGRWHHIAGVCDDNVWKIYVDGTLESTTTFPYTNGNLASTYALSLGSYFVLNNWYFDGDIDEIRVWRAALTQDQIRTNMCRKISPVPAELVAYYSFDQTSGLTAIDKGSVPTNGTLSNFSTSSPWQPSGAAIGDVSVFAYGSDLRATRLNLAAANGDSGIVRNISTQTDGVQLYAVNQASSMVIPFSGTTSPVYFGVFSRGSTGTYDFRLRPAGGLLCTSLYERPASDGAWTNTVATSTSSSLLLTQQRYRAEYTQVGADLRALPVTVLGDTILCAGGSVQLTASISGGANSFRWNTGAVAQTITVTQPGIYSMTATFPSGCTITRSRQVVQADLRITGETILCEGASSTLRAVSTPAGATFRWNNGATTSDLSVTQPGTYSVTTTFSNGCTSTRQVVVSLSKAVPAFALGPDTTVCEGTPLLLRAPVGNAYTYLWSDGSTGSSLLARQGGTYTVTVRSGCNTQTASRTLTAQLCVPNIITPNKDGRNDAFVVASYNVGEWSLAIYNRWGKEVYQTERYLNDWGASAAPGVYYYMLRRGTTNSAIKGWLEVVR</sequence>
<name>A0A7H0GV00_9BACT</name>
<keyword evidence="5" id="KW-1185">Reference proteome</keyword>
<dbReference type="KEGG" id="hqi:H9L05_19880"/>
<dbReference type="Pfam" id="PF13585">
    <property type="entry name" value="CHU_C"/>
    <property type="match status" value="1"/>
</dbReference>
<dbReference type="InterPro" id="IPR013320">
    <property type="entry name" value="ConA-like_dom_sf"/>
</dbReference>
<dbReference type="GO" id="GO:0004553">
    <property type="term" value="F:hydrolase activity, hydrolyzing O-glycosyl compounds"/>
    <property type="evidence" value="ECO:0007669"/>
    <property type="project" value="UniProtKB-ARBA"/>
</dbReference>
<evidence type="ECO:0000256" key="2">
    <source>
        <dbReference type="ARBA" id="ARBA00023157"/>
    </source>
</evidence>
<keyword evidence="2" id="KW-1015">Disulfide bond</keyword>
<dbReference type="Pfam" id="PF13385">
    <property type="entry name" value="Laminin_G_3"/>
    <property type="match status" value="1"/>
</dbReference>
<dbReference type="SMART" id="SM00560">
    <property type="entry name" value="LamGL"/>
    <property type="match status" value="1"/>
</dbReference>
<evidence type="ECO:0000313" key="5">
    <source>
        <dbReference type="Proteomes" id="UP000516093"/>
    </source>
</evidence>
<dbReference type="EMBL" id="CP060784">
    <property type="protein sequence ID" value="QNP52116.1"/>
    <property type="molecule type" value="Genomic_DNA"/>
</dbReference>
<proteinExistence type="predicted"/>
<gene>
    <name evidence="4" type="ORF">H9L05_19880</name>
</gene>
<protein>
    <submittedName>
        <fullName evidence="4">Gliding motility-associated C-terminal domain-containing protein</fullName>
    </submittedName>
</protein>
<dbReference type="Gene3D" id="2.60.120.200">
    <property type="match status" value="1"/>
</dbReference>
<dbReference type="AlphaFoldDB" id="A0A7H0GV00"/>
<keyword evidence="1" id="KW-0732">Signal</keyword>
<evidence type="ECO:0000313" key="4">
    <source>
        <dbReference type="EMBL" id="QNP52116.1"/>
    </source>
</evidence>
<accession>A0A7H0GV00</accession>
<evidence type="ECO:0000259" key="3">
    <source>
        <dbReference type="SMART" id="SM00560"/>
    </source>
</evidence>
<reference evidence="4 5" key="1">
    <citation type="submission" date="2020-08" db="EMBL/GenBank/DDBJ databases">
        <title>Genome sequence of Hymenobacter qilianensis JCM 19763T.</title>
        <authorList>
            <person name="Hyun D.-W."/>
            <person name="Bae J.-W."/>
        </authorList>
    </citation>
    <scope>NUCLEOTIDE SEQUENCE [LARGE SCALE GENOMIC DNA]</scope>
    <source>
        <strain evidence="4 5">JCM 19763</strain>
    </source>
</reference>
<dbReference type="InterPro" id="IPR006558">
    <property type="entry name" value="LamG-like"/>
</dbReference>
<feature type="domain" description="LamG-like jellyroll fold" evidence="3">
    <location>
        <begin position="38"/>
        <end position="174"/>
    </location>
</feature>
<dbReference type="GO" id="GO:0005975">
    <property type="term" value="P:carbohydrate metabolic process"/>
    <property type="evidence" value="ECO:0007669"/>
    <property type="project" value="UniProtKB-ARBA"/>
</dbReference>
<dbReference type="RefSeq" id="WP_187732380.1">
    <property type="nucleotide sequence ID" value="NZ_BMFN01000002.1"/>
</dbReference>
<evidence type="ECO:0000256" key="1">
    <source>
        <dbReference type="ARBA" id="ARBA00022729"/>
    </source>
</evidence>